<organism evidence="3 4">
    <name type="scientific">Eumeta variegata</name>
    <name type="common">Bagworm moth</name>
    <name type="synonym">Eumeta japonica</name>
    <dbReference type="NCBI Taxonomy" id="151549"/>
    <lineage>
        <taxon>Eukaryota</taxon>
        <taxon>Metazoa</taxon>
        <taxon>Ecdysozoa</taxon>
        <taxon>Arthropoda</taxon>
        <taxon>Hexapoda</taxon>
        <taxon>Insecta</taxon>
        <taxon>Pterygota</taxon>
        <taxon>Neoptera</taxon>
        <taxon>Endopterygota</taxon>
        <taxon>Lepidoptera</taxon>
        <taxon>Glossata</taxon>
        <taxon>Ditrysia</taxon>
        <taxon>Tineoidea</taxon>
        <taxon>Psychidae</taxon>
        <taxon>Oiketicinae</taxon>
        <taxon>Eumeta</taxon>
    </lineage>
</organism>
<dbReference type="PANTHER" id="PTHR28576:SF2">
    <property type="entry name" value="PIGGYBAC TRANSPOSABLE ELEMENT-DERIVED PROTEIN 5"/>
    <property type="match status" value="1"/>
</dbReference>
<evidence type="ECO:0000259" key="2">
    <source>
        <dbReference type="Pfam" id="PF13843"/>
    </source>
</evidence>
<comment type="caution">
    <text evidence="3">The sequence shown here is derived from an EMBL/GenBank/DDBJ whole genome shotgun (WGS) entry which is preliminary data.</text>
</comment>
<feature type="region of interest" description="Disordered" evidence="1">
    <location>
        <begin position="18"/>
        <end position="53"/>
    </location>
</feature>
<evidence type="ECO:0000256" key="1">
    <source>
        <dbReference type="SAM" id="MobiDB-lite"/>
    </source>
</evidence>
<feature type="domain" description="PiggyBac transposable element-derived protein" evidence="2">
    <location>
        <begin position="158"/>
        <end position="229"/>
    </location>
</feature>
<dbReference type="Pfam" id="PF13843">
    <property type="entry name" value="DDE_Tnp_1_7"/>
    <property type="match status" value="1"/>
</dbReference>
<dbReference type="InterPro" id="IPR029526">
    <property type="entry name" value="PGBD"/>
</dbReference>
<dbReference type="GO" id="GO:0098038">
    <property type="term" value="P:non-replicative DNA transposition"/>
    <property type="evidence" value="ECO:0007669"/>
    <property type="project" value="InterPro"/>
</dbReference>
<sequence length="262" mass="30146">MSRNRQLTTDELRRLLESSDYEINESSSNSDTDEDLFDNDDSVTDPNYVPSRDLQLSDAVSPDVNMLLLHTNEDPRSSNYSPILSEHSIDDKRTVNNAIVTSVSSARVGRALTLDNMKECDERDGWNYNIQTLQRQKFSTDNLVHLQHIPENASIFTIYRFLVDDEALKLMVQQTNLYAEQTKVTHPGGRMARWKPVDKAEMEKFLGIYLLTGIIKFPTLESYWKLDPVFLSPLIASDKNVLQTFCFSFTMLAFRRQYGRKG</sequence>
<keyword evidence="4" id="KW-1185">Reference proteome</keyword>
<name>A0A4C1VZ02_EUMVA</name>
<reference evidence="3 4" key="1">
    <citation type="journal article" date="2019" name="Commun. Biol.">
        <title>The bagworm genome reveals a unique fibroin gene that provides high tensile strength.</title>
        <authorList>
            <person name="Kono N."/>
            <person name="Nakamura H."/>
            <person name="Ohtoshi R."/>
            <person name="Tomita M."/>
            <person name="Numata K."/>
            <person name="Arakawa K."/>
        </authorList>
    </citation>
    <scope>NUCLEOTIDE SEQUENCE [LARGE SCALE GENOMIC DNA]</scope>
</reference>
<dbReference type="AlphaFoldDB" id="A0A4C1VZ02"/>
<dbReference type="GO" id="GO:0005634">
    <property type="term" value="C:nucleus"/>
    <property type="evidence" value="ECO:0007669"/>
    <property type="project" value="TreeGrafter"/>
</dbReference>
<dbReference type="PANTHER" id="PTHR28576">
    <property type="entry name" value="PIGGYBAC TRANSPOSABLE ELEMENT-DERIVED PROTEIN 5"/>
    <property type="match status" value="1"/>
</dbReference>
<accession>A0A4C1VZ02</accession>
<proteinExistence type="predicted"/>
<dbReference type="Proteomes" id="UP000299102">
    <property type="component" value="Unassembled WGS sequence"/>
</dbReference>
<dbReference type="OrthoDB" id="5876240at2759"/>
<evidence type="ECO:0000313" key="4">
    <source>
        <dbReference type="Proteomes" id="UP000299102"/>
    </source>
</evidence>
<dbReference type="InterPro" id="IPR042423">
    <property type="entry name" value="PGBD5"/>
</dbReference>
<dbReference type="GO" id="GO:0004803">
    <property type="term" value="F:transposase activity"/>
    <property type="evidence" value="ECO:0007669"/>
    <property type="project" value="InterPro"/>
</dbReference>
<gene>
    <name evidence="3" type="ORF">EVAR_85187_1</name>
</gene>
<evidence type="ECO:0000313" key="3">
    <source>
        <dbReference type="EMBL" id="GBP44033.1"/>
    </source>
</evidence>
<dbReference type="EMBL" id="BGZK01000446">
    <property type="protein sequence ID" value="GBP44033.1"/>
    <property type="molecule type" value="Genomic_DNA"/>
</dbReference>
<protein>
    <recommendedName>
        <fullName evidence="2">PiggyBac transposable element-derived protein domain-containing protein</fullName>
    </recommendedName>
</protein>
<feature type="compositionally biased region" description="Acidic residues" evidence="1">
    <location>
        <begin position="31"/>
        <end position="43"/>
    </location>
</feature>